<sequence length="367" mass="41542">MNTLKNRYLSLDVFRGMDVALMIIVNSPGNGDTSFGILKHAVWNGFTLTDLVFPTFLFVVGNAMSFSMKKYQNVASSEFLKKVFKRFAIIFLLGFLMYWFPFFENGSLKPIAETRIFGVLQRIALCYLFASILLHYFKTKTVLIFSAIALIGYHIILMVFGDLSLTGNAVLKLDKFIIGADHMYHGNGGVAFDPEGLLSTLPAIVNVIAGFFTGKFIQKNGQNFETIAKLIMVSGLLIIAGFAWDLTFPFNKKLWSSSFVLLTIGIDIFIISILIYLLDMSKPGKWTYFFEVFGRNTLFIYLLSELFIISLAEISMKGTTAYNWIADNIFIHIAGDYFGSLFFALWIMFTCWLVGYIMDKKGIYIKV</sequence>
<dbReference type="PANTHER" id="PTHR31061:SF24">
    <property type="entry name" value="LD22376P"/>
    <property type="match status" value="1"/>
</dbReference>
<name>A0A1H4MPL2_9FLAO</name>
<feature type="transmembrane region" description="Helical" evidence="1">
    <location>
        <begin position="226"/>
        <end position="244"/>
    </location>
</feature>
<evidence type="ECO:0000313" key="4">
    <source>
        <dbReference type="Proteomes" id="UP000183038"/>
    </source>
</evidence>
<feature type="transmembrane region" description="Helical" evidence="1">
    <location>
        <begin position="337"/>
        <end position="358"/>
    </location>
</feature>
<organism evidence="3 4">
    <name type="scientific">Maribacter dokdonensis</name>
    <dbReference type="NCBI Taxonomy" id="320912"/>
    <lineage>
        <taxon>Bacteria</taxon>
        <taxon>Pseudomonadati</taxon>
        <taxon>Bacteroidota</taxon>
        <taxon>Flavobacteriia</taxon>
        <taxon>Flavobacteriales</taxon>
        <taxon>Flavobacteriaceae</taxon>
        <taxon>Maribacter</taxon>
    </lineage>
</organism>
<keyword evidence="1" id="KW-1133">Transmembrane helix</keyword>
<accession>A0A1H4MPL2</accession>
<dbReference type="InterPro" id="IPR012429">
    <property type="entry name" value="HGSNAT_cat"/>
</dbReference>
<keyword evidence="1" id="KW-0472">Membrane</keyword>
<dbReference type="AlphaFoldDB" id="A0A1H4MPL2"/>
<feature type="transmembrane region" description="Helical" evidence="1">
    <location>
        <begin position="298"/>
        <end position="317"/>
    </location>
</feature>
<dbReference type="OrthoDB" id="9788724at2"/>
<evidence type="ECO:0000313" key="3">
    <source>
        <dbReference type="EMBL" id="SEB84608.1"/>
    </source>
</evidence>
<feature type="transmembrane region" description="Helical" evidence="1">
    <location>
        <begin position="256"/>
        <end position="278"/>
    </location>
</feature>
<feature type="transmembrane region" description="Helical" evidence="1">
    <location>
        <begin position="141"/>
        <end position="161"/>
    </location>
</feature>
<proteinExistence type="predicted"/>
<evidence type="ECO:0000259" key="2">
    <source>
        <dbReference type="Pfam" id="PF07786"/>
    </source>
</evidence>
<dbReference type="Pfam" id="PF07786">
    <property type="entry name" value="HGSNAT_cat"/>
    <property type="match status" value="1"/>
</dbReference>
<keyword evidence="3" id="KW-0012">Acyltransferase</keyword>
<feature type="transmembrane region" description="Helical" evidence="1">
    <location>
        <begin position="196"/>
        <end position="214"/>
    </location>
</feature>
<feature type="transmembrane region" description="Helical" evidence="1">
    <location>
        <begin position="41"/>
        <end position="63"/>
    </location>
</feature>
<gene>
    <name evidence="3" type="ORF">SAMN05192540_1699</name>
</gene>
<protein>
    <submittedName>
        <fullName evidence="3">Predicted acyltransferase</fullName>
    </submittedName>
</protein>
<keyword evidence="1" id="KW-0812">Transmembrane</keyword>
<reference evidence="3 4" key="1">
    <citation type="submission" date="2016-10" db="EMBL/GenBank/DDBJ databases">
        <authorList>
            <person name="de Groot N.N."/>
        </authorList>
    </citation>
    <scope>NUCLEOTIDE SEQUENCE [LARGE SCALE GENOMIC DNA]</scope>
    <source>
        <strain evidence="3 4">MAR_2009_71</strain>
    </source>
</reference>
<feature type="transmembrane region" description="Helical" evidence="1">
    <location>
        <begin position="115"/>
        <end position="134"/>
    </location>
</feature>
<dbReference type="GO" id="GO:0016746">
    <property type="term" value="F:acyltransferase activity"/>
    <property type="evidence" value="ECO:0007669"/>
    <property type="project" value="UniProtKB-KW"/>
</dbReference>
<evidence type="ECO:0000256" key="1">
    <source>
        <dbReference type="SAM" id="Phobius"/>
    </source>
</evidence>
<dbReference type="Proteomes" id="UP000183038">
    <property type="component" value="Unassembled WGS sequence"/>
</dbReference>
<dbReference type="EMBL" id="FNTB01000001">
    <property type="protein sequence ID" value="SEB84608.1"/>
    <property type="molecule type" value="Genomic_DNA"/>
</dbReference>
<dbReference type="PANTHER" id="PTHR31061">
    <property type="entry name" value="LD22376P"/>
    <property type="match status" value="1"/>
</dbReference>
<dbReference type="RefSeq" id="WP_074671886.1">
    <property type="nucleotide sequence ID" value="NZ_FNTB01000001.1"/>
</dbReference>
<keyword evidence="3" id="KW-0808">Transferase</keyword>
<feature type="domain" description="Heparan-alpha-glucosaminide N-acetyltransferase catalytic" evidence="2">
    <location>
        <begin position="7"/>
        <end position="161"/>
    </location>
</feature>
<feature type="transmembrane region" description="Helical" evidence="1">
    <location>
        <begin position="83"/>
        <end position="103"/>
    </location>
</feature>